<gene>
    <name evidence="2" type="ORF">L207DRAFT_505615</name>
</gene>
<dbReference type="Proteomes" id="UP000235786">
    <property type="component" value="Unassembled WGS sequence"/>
</dbReference>
<accession>A0A2J6SCU2</accession>
<evidence type="ECO:0000313" key="2">
    <source>
        <dbReference type="EMBL" id="PMD48587.1"/>
    </source>
</evidence>
<dbReference type="OrthoDB" id="3473305at2759"/>
<proteinExistence type="predicted"/>
<dbReference type="AlphaFoldDB" id="A0A2J6SCU2"/>
<evidence type="ECO:0000259" key="1">
    <source>
        <dbReference type="Pfam" id="PF20150"/>
    </source>
</evidence>
<sequence length="244" mass="28140">MTETEGSTMPTPAALLKFTKFPELPTEMRLKIWAYAAKTQRLLELQYCIVDRKFFTFQKLPAILHISQESRGVGLSYYHLSFGTDKHPPDTYFNSDNDIIYFGSEQYGDEIDFMIRHFYKQSSSLEPRDQIQYLALAEYLWQKDYDYSPFATWRGNWSIKKFSRTFPHLRQLISVQGRNVPFDGGEASNEHSMSSGSSLVISGSGYELLRNPNIALGDVISTFRAAKQESPPRQYPEVTVMRLL</sequence>
<feature type="domain" description="2EXR" evidence="1">
    <location>
        <begin position="18"/>
        <end position="100"/>
    </location>
</feature>
<dbReference type="InterPro" id="IPR045518">
    <property type="entry name" value="2EXR"/>
</dbReference>
<name>A0A2J6SCU2_HYAVF</name>
<reference evidence="2 3" key="1">
    <citation type="submission" date="2016-04" db="EMBL/GenBank/DDBJ databases">
        <title>A degradative enzymes factory behind the ericoid mycorrhizal symbiosis.</title>
        <authorList>
            <consortium name="DOE Joint Genome Institute"/>
            <person name="Martino E."/>
            <person name="Morin E."/>
            <person name="Grelet G."/>
            <person name="Kuo A."/>
            <person name="Kohler A."/>
            <person name="Daghino S."/>
            <person name="Barry K."/>
            <person name="Choi C."/>
            <person name="Cichocki N."/>
            <person name="Clum A."/>
            <person name="Copeland A."/>
            <person name="Hainaut M."/>
            <person name="Haridas S."/>
            <person name="Labutti K."/>
            <person name="Lindquist E."/>
            <person name="Lipzen A."/>
            <person name="Khouja H.-R."/>
            <person name="Murat C."/>
            <person name="Ohm R."/>
            <person name="Olson A."/>
            <person name="Spatafora J."/>
            <person name="Veneault-Fourrey C."/>
            <person name="Henrissat B."/>
            <person name="Grigoriev I."/>
            <person name="Martin F."/>
            <person name="Perotto S."/>
        </authorList>
    </citation>
    <scope>NUCLEOTIDE SEQUENCE [LARGE SCALE GENOMIC DNA]</scope>
    <source>
        <strain evidence="2 3">F</strain>
    </source>
</reference>
<evidence type="ECO:0000313" key="3">
    <source>
        <dbReference type="Proteomes" id="UP000235786"/>
    </source>
</evidence>
<dbReference type="PANTHER" id="PTHR35910:SF6">
    <property type="entry name" value="2EXR DOMAIN-CONTAINING PROTEIN"/>
    <property type="match status" value="1"/>
</dbReference>
<protein>
    <recommendedName>
        <fullName evidence="1">2EXR domain-containing protein</fullName>
    </recommendedName>
</protein>
<dbReference type="STRING" id="1149755.A0A2J6SCU2"/>
<organism evidence="2 3">
    <name type="scientific">Hyaloscypha variabilis (strain UAMH 11265 / GT02V1 / F)</name>
    <name type="common">Meliniomyces variabilis</name>
    <dbReference type="NCBI Taxonomy" id="1149755"/>
    <lineage>
        <taxon>Eukaryota</taxon>
        <taxon>Fungi</taxon>
        <taxon>Dikarya</taxon>
        <taxon>Ascomycota</taxon>
        <taxon>Pezizomycotina</taxon>
        <taxon>Leotiomycetes</taxon>
        <taxon>Helotiales</taxon>
        <taxon>Hyaloscyphaceae</taxon>
        <taxon>Hyaloscypha</taxon>
        <taxon>Hyaloscypha variabilis</taxon>
    </lineage>
</organism>
<dbReference type="PANTHER" id="PTHR35910">
    <property type="entry name" value="2EXR DOMAIN-CONTAINING PROTEIN"/>
    <property type="match status" value="1"/>
</dbReference>
<keyword evidence="3" id="KW-1185">Reference proteome</keyword>
<dbReference type="Pfam" id="PF20150">
    <property type="entry name" value="2EXR"/>
    <property type="match status" value="1"/>
</dbReference>
<dbReference type="EMBL" id="KZ613937">
    <property type="protein sequence ID" value="PMD48587.1"/>
    <property type="molecule type" value="Genomic_DNA"/>
</dbReference>